<accession>A0A2T3YUT6</accession>
<reference evidence="1 2" key="1">
    <citation type="submission" date="2016-07" db="EMBL/GenBank/DDBJ databases">
        <title>Multiple horizontal gene transfer events from other fungi enriched the ability of initially mycotrophic Trichoderma (Ascomycota) to feed on dead plant biomass.</title>
        <authorList>
            <consortium name="DOE Joint Genome Institute"/>
            <person name="Aerts A."/>
            <person name="Atanasova L."/>
            <person name="Chenthamara K."/>
            <person name="Zhang J."/>
            <person name="Grujic M."/>
            <person name="Henrissat B."/>
            <person name="Kuo A."/>
            <person name="Salamov A."/>
            <person name="Lipzen A."/>
            <person name="Labutti K."/>
            <person name="Barry K."/>
            <person name="Miao Y."/>
            <person name="Rahimi M.J."/>
            <person name="Shen Q."/>
            <person name="Grigoriev I.V."/>
            <person name="Kubicek C.P."/>
            <person name="Druzhinina I.S."/>
        </authorList>
    </citation>
    <scope>NUCLEOTIDE SEQUENCE [LARGE SCALE GENOMIC DNA]</scope>
    <source>
        <strain evidence="1 2">CBS 433.97</strain>
    </source>
</reference>
<dbReference type="AlphaFoldDB" id="A0A2T3YUT6"/>
<name>A0A2T3YUT6_TRIA4</name>
<organism evidence="1 2">
    <name type="scientific">Trichoderma asperellum (strain ATCC 204424 / CBS 433.97 / NBRC 101777)</name>
    <dbReference type="NCBI Taxonomy" id="1042311"/>
    <lineage>
        <taxon>Eukaryota</taxon>
        <taxon>Fungi</taxon>
        <taxon>Dikarya</taxon>
        <taxon>Ascomycota</taxon>
        <taxon>Pezizomycotina</taxon>
        <taxon>Sordariomycetes</taxon>
        <taxon>Hypocreomycetidae</taxon>
        <taxon>Hypocreales</taxon>
        <taxon>Hypocreaceae</taxon>
        <taxon>Trichoderma</taxon>
    </lineage>
</organism>
<keyword evidence="2" id="KW-1185">Reference proteome</keyword>
<protein>
    <submittedName>
        <fullName evidence="1">Uncharacterized protein</fullName>
    </submittedName>
</protein>
<proteinExistence type="predicted"/>
<gene>
    <name evidence="1" type="ORF">M441DRAFT_51063</name>
</gene>
<sequence>MNLVPLWMLEGQASPCKHPAKLGAAHGTWASTRCKPSRWNRRLLALSRRDQDASPHVLRALQGMQGRDLRQGGRALQRLQCCREGRELPCAPPNPLPAWTLRLLSLLIGKAYITKVCYYGLCSVRTSKYHCKPLSENGDSSLSNIDSQIILEHTNGLHAVSIDKHYIFKAL</sequence>
<evidence type="ECO:0000313" key="2">
    <source>
        <dbReference type="Proteomes" id="UP000240493"/>
    </source>
</evidence>
<evidence type="ECO:0000313" key="1">
    <source>
        <dbReference type="EMBL" id="PTB36315.1"/>
    </source>
</evidence>
<dbReference type="Proteomes" id="UP000240493">
    <property type="component" value="Unassembled WGS sequence"/>
</dbReference>
<dbReference type="EMBL" id="KZ679270">
    <property type="protein sequence ID" value="PTB36315.1"/>
    <property type="molecule type" value="Genomic_DNA"/>
</dbReference>